<reference evidence="6" key="1">
    <citation type="journal article" date="2019" name="Int. J. Syst. Evol. Microbiol.">
        <title>The Global Catalogue of Microorganisms (GCM) 10K type strain sequencing project: providing services to taxonomists for standard genome sequencing and annotation.</title>
        <authorList>
            <consortium name="The Broad Institute Genomics Platform"/>
            <consortium name="The Broad Institute Genome Sequencing Center for Infectious Disease"/>
            <person name="Wu L."/>
            <person name="Ma J."/>
        </authorList>
    </citation>
    <scope>NUCLEOTIDE SEQUENCE [LARGE SCALE GENOMIC DNA]</scope>
    <source>
        <strain evidence="6">CGMCC 1.13587</strain>
    </source>
</reference>
<keyword evidence="4" id="KW-1133">Transmembrane helix</keyword>
<dbReference type="SUPFAM" id="SSF48452">
    <property type="entry name" value="TPR-like"/>
    <property type="match status" value="1"/>
</dbReference>
<dbReference type="RefSeq" id="WP_377323364.1">
    <property type="nucleotide sequence ID" value="NZ_JBHSNG010000001.1"/>
</dbReference>
<name>A0ABW0ST86_9GAMM</name>
<feature type="transmembrane region" description="Helical" evidence="4">
    <location>
        <begin position="149"/>
        <end position="169"/>
    </location>
</feature>
<gene>
    <name evidence="5" type="ORF">ACFPPB_00620</name>
</gene>
<feature type="transmembrane region" description="Helical" evidence="4">
    <location>
        <begin position="242"/>
        <end position="259"/>
    </location>
</feature>
<dbReference type="Gene3D" id="1.25.40.10">
    <property type="entry name" value="Tetratricopeptide repeat domain"/>
    <property type="match status" value="1"/>
</dbReference>
<protein>
    <submittedName>
        <fullName evidence="5">Tetratricopeptide repeat protein</fullName>
    </submittedName>
</protein>
<evidence type="ECO:0000313" key="5">
    <source>
        <dbReference type="EMBL" id="MFC5579621.1"/>
    </source>
</evidence>
<evidence type="ECO:0000256" key="4">
    <source>
        <dbReference type="SAM" id="Phobius"/>
    </source>
</evidence>
<feature type="transmembrane region" description="Helical" evidence="4">
    <location>
        <begin position="206"/>
        <end position="222"/>
    </location>
</feature>
<accession>A0ABW0ST86</accession>
<feature type="transmembrane region" description="Helical" evidence="4">
    <location>
        <begin position="181"/>
        <end position="200"/>
    </location>
</feature>
<feature type="transmembrane region" description="Helical" evidence="4">
    <location>
        <begin position="95"/>
        <end position="113"/>
    </location>
</feature>
<feature type="transmembrane region" description="Helical" evidence="4">
    <location>
        <begin position="125"/>
        <end position="143"/>
    </location>
</feature>
<keyword evidence="4" id="KW-0812">Transmembrane</keyword>
<dbReference type="InterPro" id="IPR019734">
    <property type="entry name" value="TPR_rpt"/>
</dbReference>
<evidence type="ECO:0000313" key="6">
    <source>
        <dbReference type="Proteomes" id="UP001596111"/>
    </source>
</evidence>
<keyword evidence="6" id="KW-1185">Reference proteome</keyword>
<evidence type="ECO:0000256" key="2">
    <source>
        <dbReference type="ARBA" id="ARBA00022803"/>
    </source>
</evidence>
<dbReference type="Proteomes" id="UP001596111">
    <property type="component" value="Unassembled WGS sequence"/>
</dbReference>
<sequence>MLNRSIILPFCALLALLLIAITAYASGLYGSFLFDDFGNLPILGATGPIDNWPTFWRYITSGTADPTGRPLTLLTFLIDARNWPAHPYPFKRTNLILHLINGVLLALLLRRLGRDTFKAVDLRRIDLAAVMGAGFWLVHPLFVSTTLYIVQREAMLPASFTLLGLLAWLQGRRAMKRGHRLGGSLWIALGLGGCTLLGVLSKANGILLPTLALVVEYVLLRVGAMRRTLTPPTRPDRVYKRVMLLLAWLPTALVTAYLLQQGWSGLTRGISSVRPWTLGQRLLTEPRVLLDYLDLLWLPRPFTPGLFNDHIQASTSLWSPTTTLPSLLAIMTMIVAAWLLRHRWPAAALATLFYFVGQSLESSTIALELYFEHRNYLPAMLMFWPLALWLCDVRLQPAVGPAVALVATETIPVEASATSVSARFVRNKAKLALAMLILSGLALMTHARASLWGNSHDQALLWARLNPDSPRAQANAAQTELNDGQPARAVSRLLAPLTKAPDQVQLALNLFGAQCQLGRIDPSTLNASRLALSTTRDPGTLLVSWFERAMEQVANPPCPQLSFATLSSLLEAALANPYLASNPGRQQDIHYLQGRLALMQGDADTALAEFNRALDLQVRTSMALKQAALLGSSGFPQQGLSHLDHLEAEPQQGYSPGFGMPRIHDWVLQHQQYWPKELARLRATLRDDATHQKHTAE</sequence>
<feature type="transmembrane region" description="Helical" evidence="4">
    <location>
        <begin position="431"/>
        <end position="449"/>
    </location>
</feature>
<proteinExistence type="predicted"/>
<dbReference type="InterPro" id="IPR011990">
    <property type="entry name" value="TPR-like_helical_dom_sf"/>
</dbReference>
<dbReference type="PANTHER" id="PTHR44227">
    <property type="match status" value="1"/>
</dbReference>
<keyword evidence="2 3" id="KW-0802">TPR repeat</keyword>
<keyword evidence="1" id="KW-0677">Repeat</keyword>
<evidence type="ECO:0000256" key="1">
    <source>
        <dbReference type="ARBA" id="ARBA00022737"/>
    </source>
</evidence>
<dbReference type="EMBL" id="JBHSNG010000001">
    <property type="protein sequence ID" value="MFC5579621.1"/>
    <property type="molecule type" value="Genomic_DNA"/>
</dbReference>
<evidence type="ECO:0000256" key="3">
    <source>
        <dbReference type="PROSITE-ProRule" id="PRU00339"/>
    </source>
</evidence>
<feature type="transmembrane region" description="Helical" evidence="4">
    <location>
        <begin position="323"/>
        <end position="340"/>
    </location>
</feature>
<dbReference type="PANTHER" id="PTHR44227:SF3">
    <property type="entry name" value="PROTEIN O-MANNOSYL-TRANSFERASE TMTC4"/>
    <property type="match status" value="1"/>
</dbReference>
<dbReference type="PROSITE" id="PS50005">
    <property type="entry name" value="TPR"/>
    <property type="match status" value="1"/>
</dbReference>
<keyword evidence="4" id="KW-0472">Membrane</keyword>
<comment type="caution">
    <text evidence="5">The sequence shown here is derived from an EMBL/GenBank/DDBJ whole genome shotgun (WGS) entry which is preliminary data.</text>
</comment>
<organism evidence="5 6">
    <name type="scientific">Rhodanobacter terrae</name>
    <dbReference type="NCBI Taxonomy" id="418647"/>
    <lineage>
        <taxon>Bacteria</taxon>
        <taxon>Pseudomonadati</taxon>
        <taxon>Pseudomonadota</taxon>
        <taxon>Gammaproteobacteria</taxon>
        <taxon>Lysobacterales</taxon>
        <taxon>Rhodanobacteraceae</taxon>
        <taxon>Rhodanobacter</taxon>
    </lineage>
</organism>
<feature type="repeat" description="TPR" evidence="3">
    <location>
        <begin position="587"/>
        <end position="620"/>
    </location>
</feature>
<dbReference type="InterPro" id="IPR052346">
    <property type="entry name" value="O-mannosyl-transferase_TMTC"/>
</dbReference>